<name>A0AAW4PVD8_9EURY</name>
<evidence type="ECO:0000259" key="1">
    <source>
        <dbReference type="Pfam" id="PF26266"/>
    </source>
</evidence>
<sequence>MDETIPDYERFERRQLANDRDKERTAALRFDESVAHDLVEDLRAEGVIDVVPDEQLLVHSPSGRAFGSDKAVAYFHTGWQAATADDGE</sequence>
<evidence type="ECO:0000313" key="2">
    <source>
        <dbReference type="EMBL" id="MBX0325255.1"/>
    </source>
</evidence>
<protein>
    <recommendedName>
        <fullName evidence="1">DUF8069 domain-containing protein</fullName>
    </recommendedName>
</protein>
<accession>A0AAW4PVD8</accession>
<comment type="caution">
    <text evidence="2">The sequence shown here is derived from an EMBL/GenBank/DDBJ whole genome shotgun (WGS) entry which is preliminary data.</text>
</comment>
<dbReference type="Proteomes" id="UP001430377">
    <property type="component" value="Unassembled WGS sequence"/>
</dbReference>
<feature type="domain" description="DUF8069" evidence="1">
    <location>
        <begin position="1"/>
        <end position="87"/>
    </location>
</feature>
<dbReference type="InterPro" id="IPR058382">
    <property type="entry name" value="DUF8069"/>
</dbReference>
<proteinExistence type="predicted"/>
<reference evidence="2 3" key="1">
    <citation type="submission" date="2021-06" db="EMBL/GenBank/DDBJ databases">
        <title>Halomicroarcula sp. a new haloarchaeum isolated from saline soil.</title>
        <authorList>
            <person name="Duran-Viseras A."/>
            <person name="Sanchez-Porro C."/>
            <person name="Ventosa A."/>
        </authorList>
    </citation>
    <scope>NUCLEOTIDE SEQUENCE [LARGE SCALE GENOMIC DNA]</scope>
    <source>
        <strain evidence="2 3">F13</strain>
    </source>
</reference>
<dbReference type="AlphaFoldDB" id="A0AAW4PVD8"/>
<dbReference type="EMBL" id="RKLR01000012">
    <property type="protein sequence ID" value="MBX0325255.1"/>
    <property type="molecule type" value="Genomic_DNA"/>
</dbReference>
<dbReference type="RefSeq" id="WP_220620122.1">
    <property type="nucleotide sequence ID" value="NZ_RKLR01000012.1"/>
</dbReference>
<dbReference type="Pfam" id="PF26266">
    <property type="entry name" value="DUF8069"/>
    <property type="match status" value="1"/>
</dbReference>
<gene>
    <name evidence="2" type="ORF">EGH21_19700</name>
</gene>
<organism evidence="2 3">
    <name type="scientific">Haloarcula rubra</name>
    <dbReference type="NCBI Taxonomy" id="2487747"/>
    <lineage>
        <taxon>Archaea</taxon>
        <taxon>Methanobacteriati</taxon>
        <taxon>Methanobacteriota</taxon>
        <taxon>Stenosarchaea group</taxon>
        <taxon>Halobacteria</taxon>
        <taxon>Halobacteriales</taxon>
        <taxon>Haloarculaceae</taxon>
        <taxon>Haloarcula</taxon>
    </lineage>
</organism>
<evidence type="ECO:0000313" key="3">
    <source>
        <dbReference type="Proteomes" id="UP001430377"/>
    </source>
</evidence>
<keyword evidence="3" id="KW-1185">Reference proteome</keyword>